<protein>
    <recommendedName>
        <fullName evidence="2">Ribosome-binding factor A</fullName>
    </recommendedName>
</protein>
<dbReference type="PANTHER" id="PTHR33515">
    <property type="entry name" value="RIBOSOME-BINDING FACTOR A, CHLOROPLASTIC-RELATED"/>
    <property type="match status" value="1"/>
</dbReference>
<keyword evidence="2" id="KW-0963">Cytoplasm</keyword>
<name>A0ABW7NA20_9BACT</name>
<dbReference type="InterPro" id="IPR000238">
    <property type="entry name" value="RbfA"/>
</dbReference>
<dbReference type="RefSeq" id="WP_395416869.1">
    <property type="nucleotide sequence ID" value="NZ_JBIPKE010000014.1"/>
</dbReference>
<dbReference type="InterPro" id="IPR023799">
    <property type="entry name" value="RbfA_dom_sf"/>
</dbReference>
<evidence type="ECO:0000256" key="2">
    <source>
        <dbReference type="HAMAP-Rule" id="MF_00003"/>
    </source>
</evidence>
<dbReference type="Proteomes" id="UP001610063">
    <property type="component" value="Unassembled WGS sequence"/>
</dbReference>
<dbReference type="Pfam" id="PF02033">
    <property type="entry name" value="RBFA"/>
    <property type="match status" value="1"/>
</dbReference>
<accession>A0ABW7NA20</accession>
<organism evidence="3 4">
    <name type="scientific">Marinoscillum luteum</name>
    <dbReference type="NCBI Taxonomy" id="861051"/>
    <lineage>
        <taxon>Bacteria</taxon>
        <taxon>Pseudomonadati</taxon>
        <taxon>Bacteroidota</taxon>
        <taxon>Cytophagia</taxon>
        <taxon>Cytophagales</taxon>
        <taxon>Reichenbachiellaceae</taxon>
        <taxon>Marinoscillum</taxon>
    </lineage>
</organism>
<dbReference type="NCBIfam" id="TIGR00082">
    <property type="entry name" value="rbfA"/>
    <property type="match status" value="1"/>
</dbReference>
<keyword evidence="4" id="KW-1185">Reference proteome</keyword>
<gene>
    <name evidence="2 3" type="primary">rbfA</name>
    <name evidence="3" type="ORF">ACHKAR_07615</name>
</gene>
<dbReference type="HAMAP" id="MF_00003">
    <property type="entry name" value="RbfA"/>
    <property type="match status" value="1"/>
</dbReference>
<dbReference type="EMBL" id="JBIPKE010000014">
    <property type="protein sequence ID" value="MFH6983299.1"/>
    <property type="molecule type" value="Genomic_DNA"/>
</dbReference>
<comment type="subcellular location">
    <subcellularLocation>
        <location evidence="2">Cytoplasm</location>
    </subcellularLocation>
</comment>
<comment type="subunit">
    <text evidence="2">Monomer. Binds 30S ribosomal subunits, but not 50S ribosomal subunits or 70S ribosomes.</text>
</comment>
<evidence type="ECO:0000313" key="3">
    <source>
        <dbReference type="EMBL" id="MFH6983299.1"/>
    </source>
</evidence>
<comment type="caution">
    <text evidence="3">The sequence shown here is derived from an EMBL/GenBank/DDBJ whole genome shotgun (WGS) entry which is preliminary data.</text>
</comment>
<keyword evidence="1 2" id="KW-0690">Ribosome biogenesis</keyword>
<dbReference type="PANTHER" id="PTHR33515:SF1">
    <property type="entry name" value="RIBOSOME-BINDING FACTOR A, CHLOROPLASTIC-RELATED"/>
    <property type="match status" value="1"/>
</dbReference>
<reference evidence="3 4" key="1">
    <citation type="journal article" date="2013" name="Int. J. Syst. Evol. Microbiol.">
        <title>Marinoscillum luteum sp. nov., isolated from marine sediment.</title>
        <authorList>
            <person name="Cha I.T."/>
            <person name="Park S.J."/>
            <person name="Kim S.J."/>
            <person name="Kim J.G."/>
            <person name="Jung M.Y."/>
            <person name="Shin K.S."/>
            <person name="Kwon K.K."/>
            <person name="Yang S.H."/>
            <person name="Seo Y.S."/>
            <person name="Rhee S.K."/>
        </authorList>
    </citation>
    <scope>NUCLEOTIDE SEQUENCE [LARGE SCALE GENOMIC DNA]</scope>
    <source>
        <strain evidence="3 4">KCTC 23939</strain>
    </source>
</reference>
<evidence type="ECO:0000256" key="1">
    <source>
        <dbReference type="ARBA" id="ARBA00022517"/>
    </source>
</evidence>
<proteinExistence type="inferred from homology"/>
<comment type="function">
    <text evidence="2">One of several proteins that assist in the late maturation steps of the functional core of the 30S ribosomal subunit. Associates with free 30S ribosomal subunits (but not with 30S subunits that are part of 70S ribosomes or polysomes). Required for efficient processing of 16S rRNA. May interact with the 5'-terminal helix region of 16S rRNA.</text>
</comment>
<dbReference type="Gene3D" id="3.30.300.20">
    <property type="match status" value="1"/>
</dbReference>
<dbReference type="InterPro" id="IPR015946">
    <property type="entry name" value="KH_dom-like_a/b"/>
</dbReference>
<sequence length="126" mass="14748">MTQNKRQHKYGRQIQKDLSEIFQRDTRHYFGHSLVTVTAVEMSPDLGFAKIFLSVFPIQNTEDVFFNLNEKKSEIRKHLGNRIGKQVRVIPELAFFHDDTEERASRMDQLIDGLNIPPADETEEEE</sequence>
<dbReference type="SUPFAM" id="SSF89919">
    <property type="entry name" value="Ribosome-binding factor A, RbfA"/>
    <property type="match status" value="1"/>
</dbReference>
<comment type="similarity">
    <text evidence="2">Belongs to the RbfA family.</text>
</comment>
<evidence type="ECO:0000313" key="4">
    <source>
        <dbReference type="Proteomes" id="UP001610063"/>
    </source>
</evidence>